<feature type="signal peptide" evidence="2">
    <location>
        <begin position="1"/>
        <end position="25"/>
    </location>
</feature>
<dbReference type="KEGG" id="spu:578871"/>
<feature type="domain" description="SUEL-type lectin" evidence="3">
    <location>
        <begin position="205"/>
        <end position="283"/>
    </location>
</feature>
<evidence type="ECO:0000256" key="1">
    <source>
        <dbReference type="SAM" id="MobiDB-lite"/>
    </source>
</evidence>
<evidence type="ECO:0000256" key="2">
    <source>
        <dbReference type="SAM" id="SignalP"/>
    </source>
</evidence>
<dbReference type="InParanoid" id="A0A7M7SW33"/>
<sequence>MKGGIVIILASVVALIGLTLPEVNSQETVTICQGTFGRIDCGMNNVVIESASYGRNGNIICPSGQANTASPCSEDVTDIWQNLRCSGRTTCYPYARSSWNGNGCPSYPQAYLEVMYTCAIPTTTEMTTAPTTEMTTAPTTQMTTAPTTQMTTAPTTQMTTAPTTEEATTTMQPTTLQPTTITMQPTVPPATILTPVCQGTFGTINCGSNNVTICSAFYGRNGNIICPSGQANTASSCSEDVTDTWQNQRCSGRTTCYPYARSSWNGNGCASHPQAYLEVTYTCAPEGCPVPALPAS</sequence>
<dbReference type="RefSeq" id="XP_030835677.1">
    <property type="nucleotide sequence ID" value="XM_030979817.1"/>
</dbReference>
<proteinExistence type="predicted"/>
<dbReference type="Gene3D" id="2.60.120.740">
    <property type="match status" value="2"/>
</dbReference>
<evidence type="ECO:0000313" key="4">
    <source>
        <dbReference type="EnsemblMetazoa" id="XP_030835677"/>
    </source>
</evidence>
<evidence type="ECO:0000259" key="3">
    <source>
        <dbReference type="Pfam" id="PF02140"/>
    </source>
</evidence>
<dbReference type="AlphaFoldDB" id="A0A7M7SW33"/>
<feature type="domain" description="SUEL-type lectin" evidence="3">
    <location>
        <begin position="41"/>
        <end position="118"/>
    </location>
</feature>
<dbReference type="RefSeq" id="XP_030835676.1">
    <property type="nucleotide sequence ID" value="XM_030979816.1"/>
</dbReference>
<organism evidence="4 5">
    <name type="scientific">Strongylocentrotus purpuratus</name>
    <name type="common">Purple sea urchin</name>
    <dbReference type="NCBI Taxonomy" id="7668"/>
    <lineage>
        <taxon>Eukaryota</taxon>
        <taxon>Metazoa</taxon>
        <taxon>Echinodermata</taxon>
        <taxon>Eleutherozoa</taxon>
        <taxon>Echinozoa</taxon>
        <taxon>Echinoidea</taxon>
        <taxon>Euechinoidea</taxon>
        <taxon>Echinacea</taxon>
        <taxon>Camarodonta</taxon>
        <taxon>Echinidea</taxon>
        <taxon>Strongylocentrotidae</taxon>
        <taxon>Strongylocentrotus</taxon>
    </lineage>
</organism>
<dbReference type="GeneID" id="578871"/>
<dbReference type="InterPro" id="IPR043159">
    <property type="entry name" value="Lectin_gal-bd_sf"/>
</dbReference>
<keyword evidence="2" id="KW-0732">Signal</keyword>
<name>A0A7M7SW33_STRPU</name>
<dbReference type="EnsemblMetazoa" id="XM_030979816">
    <property type="protein sequence ID" value="XP_030835676"/>
    <property type="gene ID" value="LOC578871"/>
</dbReference>
<reference evidence="5" key="1">
    <citation type="submission" date="2015-02" db="EMBL/GenBank/DDBJ databases">
        <title>Genome sequencing for Strongylocentrotus purpuratus.</title>
        <authorList>
            <person name="Murali S."/>
            <person name="Liu Y."/>
            <person name="Vee V."/>
            <person name="English A."/>
            <person name="Wang M."/>
            <person name="Skinner E."/>
            <person name="Han Y."/>
            <person name="Muzny D.M."/>
            <person name="Worley K.C."/>
            <person name="Gibbs R.A."/>
        </authorList>
    </citation>
    <scope>NUCLEOTIDE SEQUENCE</scope>
</reference>
<dbReference type="GO" id="GO:0030246">
    <property type="term" value="F:carbohydrate binding"/>
    <property type="evidence" value="ECO:0007669"/>
    <property type="project" value="InterPro"/>
</dbReference>
<feature type="region of interest" description="Disordered" evidence="1">
    <location>
        <begin position="150"/>
        <end position="171"/>
    </location>
</feature>
<dbReference type="Proteomes" id="UP000007110">
    <property type="component" value="Unassembled WGS sequence"/>
</dbReference>
<dbReference type="EnsemblMetazoa" id="XM_030979817">
    <property type="protein sequence ID" value="XP_030835677"/>
    <property type="gene ID" value="LOC578871"/>
</dbReference>
<keyword evidence="5" id="KW-1185">Reference proteome</keyword>
<evidence type="ECO:0000313" key="5">
    <source>
        <dbReference type="Proteomes" id="UP000007110"/>
    </source>
</evidence>
<protein>
    <recommendedName>
        <fullName evidence="3">SUEL-type lectin domain-containing protein</fullName>
    </recommendedName>
</protein>
<feature type="chain" id="PRO_5036207864" description="SUEL-type lectin domain-containing protein" evidence="2">
    <location>
        <begin position="26"/>
        <end position="296"/>
    </location>
</feature>
<dbReference type="InterPro" id="IPR000922">
    <property type="entry name" value="Lectin_gal-bd_dom"/>
</dbReference>
<reference evidence="4" key="2">
    <citation type="submission" date="2021-01" db="UniProtKB">
        <authorList>
            <consortium name="EnsemblMetazoa"/>
        </authorList>
    </citation>
    <scope>IDENTIFICATION</scope>
</reference>
<dbReference type="CDD" id="cd22823">
    <property type="entry name" value="Gal_Rha_Lectin"/>
    <property type="match status" value="2"/>
</dbReference>
<dbReference type="Pfam" id="PF02140">
    <property type="entry name" value="SUEL_Lectin"/>
    <property type="match status" value="2"/>
</dbReference>
<accession>A0A7M7SW33</accession>